<proteinExistence type="predicted"/>
<dbReference type="EMBL" id="JAEMHM010000028">
    <property type="protein sequence ID" value="MBJ6727737.1"/>
    <property type="molecule type" value="Genomic_DNA"/>
</dbReference>
<organism evidence="2 3">
    <name type="scientific">Geomesophilobacter sediminis</name>
    <dbReference type="NCBI Taxonomy" id="2798584"/>
    <lineage>
        <taxon>Bacteria</taxon>
        <taxon>Pseudomonadati</taxon>
        <taxon>Thermodesulfobacteriota</taxon>
        <taxon>Desulfuromonadia</taxon>
        <taxon>Geobacterales</taxon>
        <taxon>Geobacteraceae</taxon>
        <taxon>Geomesophilobacter</taxon>
    </lineage>
</organism>
<dbReference type="Gene3D" id="2.20.28.30">
    <property type="entry name" value="RNA polymerase ii, chain L"/>
    <property type="match status" value="1"/>
</dbReference>
<protein>
    <submittedName>
        <fullName evidence="2">Zinc ribbon domain-containing protein</fullName>
    </submittedName>
</protein>
<dbReference type="AlphaFoldDB" id="A0A8J7M329"/>
<comment type="caution">
    <text evidence="2">The sequence shown here is derived from an EMBL/GenBank/DDBJ whole genome shotgun (WGS) entry which is preliminary data.</text>
</comment>
<feature type="domain" description="Putative regulatory protein FmdB zinc ribbon" evidence="1">
    <location>
        <begin position="1"/>
        <end position="42"/>
    </location>
</feature>
<reference evidence="2" key="1">
    <citation type="submission" date="2020-12" db="EMBL/GenBank/DDBJ databases">
        <title>Geomonas sp. Red875, isolated from river sediment.</title>
        <authorList>
            <person name="Xu Z."/>
            <person name="Zhang Z."/>
            <person name="Masuda Y."/>
            <person name="Itoh H."/>
            <person name="Senoo K."/>
        </authorList>
    </citation>
    <scope>NUCLEOTIDE SEQUENCE</scope>
    <source>
        <strain evidence="2">Red875</strain>
    </source>
</reference>
<dbReference type="RefSeq" id="WP_199386877.1">
    <property type="nucleotide sequence ID" value="NZ_JAEMHM010000028.1"/>
</dbReference>
<dbReference type="InterPro" id="IPR013429">
    <property type="entry name" value="Regulatory_FmdB_Zinc_ribbon"/>
</dbReference>
<sequence>MPIFEYSCRRCEHRFEKVQKSQDAAEVICPHCGSDDVKKELSSFATGSGGGASSHSCAPGGG</sequence>
<dbReference type="Proteomes" id="UP000636888">
    <property type="component" value="Unassembled WGS sequence"/>
</dbReference>
<accession>A0A8J7M329</accession>
<dbReference type="NCBIfam" id="TIGR02605">
    <property type="entry name" value="CxxC_CxxC_SSSS"/>
    <property type="match status" value="1"/>
</dbReference>
<gene>
    <name evidence="2" type="ORF">JFN93_23765</name>
</gene>
<dbReference type="Pfam" id="PF09723">
    <property type="entry name" value="Zn_ribbon_8"/>
    <property type="match status" value="1"/>
</dbReference>
<evidence type="ECO:0000259" key="1">
    <source>
        <dbReference type="SMART" id="SM00834"/>
    </source>
</evidence>
<keyword evidence="3" id="KW-1185">Reference proteome</keyword>
<dbReference type="SMART" id="SM00834">
    <property type="entry name" value="CxxC_CXXC_SSSS"/>
    <property type="match status" value="1"/>
</dbReference>
<name>A0A8J7M329_9BACT</name>
<evidence type="ECO:0000313" key="2">
    <source>
        <dbReference type="EMBL" id="MBJ6727737.1"/>
    </source>
</evidence>
<evidence type="ECO:0000313" key="3">
    <source>
        <dbReference type="Proteomes" id="UP000636888"/>
    </source>
</evidence>